<feature type="compositionally biased region" description="Polar residues" evidence="16">
    <location>
        <begin position="45"/>
        <end position="55"/>
    </location>
</feature>
<keyword evidence="8" id="KW-0808">Transferase</keyword>
<feature type="region of interest" description="Disordered" evidence="16">
    <location>
        <begin position="300"/>
        <end position="349"/>
    </location>
</feature>
<dbReference type="InterPro" id="IPR017441">
    <property type="entry name" value="Protein_kinase_ATP_BS"/>
</dbReference>
<comment type="subcellular location">
    <subcellularLocation>
        <location evidence="2">Cytoplasm</location>
    </subcellularLocation>
    <subcellularLocation>
        <location evidence="1">Nucleus</location>
    </subcellularLocation>
</comment>
<feature type="domain" description="Protein kinase" evidence="17">
    <location>
        <begin position="722"/>
        <end position="973"/>
    </location>
</feature>
<feature type="compositionally biased region" description="Low complexity" evidence="16">
    <location>
        <begin position="135"/>
        <end position="147"/>
    </location>
</feature>
<evidence type="ECO:0000259" key="18">
    <source>
        <dbReference type="PROSITE" id="PS50108"/>
    </source>
</evidence>
<comment type="similarity">
    <text evidence="3">Belongs to the protein kinase superfamily. STE Ser/Thr protein kinase family. STE20 subfamily.</text>
</comment>
<comment type="caution">
    <text evidence="19">The sequence shown here is derived from an EMBL/GenBank/DDBJ whole genome shotgun (WGS) entry which is preliminary data.</text>
</comment>
<reference evidence="19" key="1">
    <citation type="submission" date="2021-06" db="EMBL/GenBank/DDBJ databases">
        <title>Comparative genomics, transcriptomics and evolutionary studies reveal genomic signatures of adaptation to plant cell wall in hemibiotrophic fungi.</title>
        <authorList>
            <consortium name="DOE Joint Genome Institute"/>
            <person name="Baroncelli R."/>
            <person name="Diaz J.F."/>
            <person name="Benocci T."/>
            <person name="Peng M."/>
            <person name="Battaglia E."/>
            <person name="Haridas S."/>
            <person name="Andreopoulos W."/>
            <person name="Labutti K."/>
            <person name="Pangilinan J."/>
            <person name="Floch G.L."/>
            <person name="Makela M.R."/>
            <person name="Henrissat B."/>
            <person name="Grigoriev I.V."/>
            <person name="Crouch J.A."/>
            <person name="De Vries R.P."/>
            <person name="Sukno S.A."/>
            <person name="Thon M.R."/>
        </authorList>
    </citation>
    <scope>NUCLEOTIDE SEQUENCE</scope>
    <source>
        <strain evidence="19">CBS 102054</strain>
    </source>
</reference>
<accession>A0AAI9ZMD8</accession>
<dbReference type="FunFam" id="1.10.510.10:FF:000011">
    <property type="entry name" value="Non-specific serine/threonine protein kinase"/>
    <property type="match status" value="1"/>
</dbReference>
<evidence type="ECO:0000256" key="2">
    <source>
        <dbReference type="ARBA" id="ARBA00004496"/>
    </source>
</evidence>
<dbReference type="InterPro" id="IPR011009">
    <property type="entry name" value="Kinase-like_dom_sf"/>
</dbReference>
<dbReference type="Proteomes" id="UP001243989">
    <property type="component" value="Unassembled WGS sequence"/>
</dbReference>
<dbReference type="GO" id="GO:0071470">
    <property type="term" value="P:cellular response to osmotic stress"/>
    <property type="evidence" value="ECO:0007669"/>
    <property type="project" value="UniProtKB-ARBA"/>
</dbReference>
<name>A0AAI9ZMD8_9PEZI</name>
<dbReference type="GO" id="GO:0005737">
    <property type="term" value="C:cytoplasm"/>
    <property type="evidence" value="ECO:0007669"/>
    <property type="project" value="UniProtKB-SubCell"/>
</dbReference>
<dbReference type="RefSeq" id="XP_060442942.1">
    <property type="nucleotide sequence ID" value="XM_060584882.1"/>
</dbReference>
<dbReference type="PROSITE" id="PS00107">
    <property type="entry name" value="PROTEIN_KINASE_ATP"/>
    <property type="match status" value="1"/>
</dbReference>
<keyword evidence="10" id="KW-0418">Kinase</keyword>
<feature type="region of interest" description="Disordered" evidence="16">
    <location>
        <begin position="632"/>
        <end position="703"/>
    </location>
</feature>
<comment type="catalytic activity">
    <reaction evidence="13">
        <text>L-threonyl-[protein] + ATP = O-phospho-L-threonyl-[protein] + ADP + H(+)</text>
        <dbReference type="Rhea" id="RHEA:46608"/>
        <dbReference type="Rhea" id="RHEA-COMP:11060"/>
        <dbReference type="Rhea" id="RHEA-COMP:11605"/>
        <dbReference type="ChEBI" id="CHEBI:15378"/>
        <dbReference type="ChEBI" id="CHEBI:30013"/>
        <dbReference type="ChEBI" id="CHEBI:30616"/>
        <dbReference type="ChEBI" id="CHEBI:61977"/>
        <dbReference type="ChEBI" id="CHEBI:456216"/>
        <dbReference type="EC" id="2.7.11.1"/>
    </reaction>
</comment>
<feature type="compositionally biased region" description="Low complexity" evidence="16">
    <location>
        <begin position="237"/>
        <end position="247"/>
    </location>
</feature>
<dbReference type="InterPro" id="IPR036936">
    <property type="entry name" value="CRIB_dom_sf"/>
</dbReference>
<dbReference type="Pfam" id="PF00786">
    <property type="entry name" value="PBD"/>
    <property type="match status" value="1"/>
</dbReference>
<keyword evidence="11 15" id="KW-0067">ATP-binding</keyword>
<feature type="compositionally biased region" description="Polar residues" evidence="16">
    <location>
        <begin position="23"/>
        <end position="36"/>
    </location>
</feature>
<evidence type="ECO:0000256" key="16">
    <source>
        <dbReference type="SAM" id="MobiDB-lite"/>
    </source>
</evidence>
<evidence type="ECO:0000256" key="10">
    <source>
        <dbReference type="ARBA" id="ARBA00022777"/>
    </source>
</evidence>
<dbReference type="EC" id="2.7.11.1" evidence="4"/>
<dbReference type="GO" id="GO:0001402">
    <property type="term" value="P:signal transduction involved in filamentous growth"/>
    <property type="evidence" value="ECO:0007669"/>
    <property type="project" value="UniProtKB-ARBA"/>
</dbReference>
<keyword evidence="20" id="KW-1185">Reference proteome</keyword>
<dbReference type="SMART" id="SM00220">
    <property type="entry name" value="S_TKc"/>
    <property type="match status" value="1"/>
</dbReference>
<feature type="compositionally biased region" description="Polar residues" evidence="16">
    <location>
        <begin position="1"/>
        <end position="14"/>
    </location>
</feature>
<dbReference type="SUPFAM" id="SSF56112">
    <property type="entry name" value="Protein kinase-like (PK-like)"/>
    <property type="match status" value="1"/>
</dbReference>
<dbReference type="Gene3D" id="1.10.510.10">
    <property type="entry name" value="Transferase(Phosphotransferase) domain 1"/>
    <property type="match status" value="1"/>
</dbReference>
<dbReference type="Gene3D" id="3.90.810.10">
    <property type="entry name" value="CRIB domain"/>
    <property type="match status" value="1"/>
</dbReference>
<dbReference type="InterPro" id="IPR000095">
    <property type="entry name" value="CRIB_dom"/>
</dbReference>
<feature type="region of interest" description="Disordered" evidence="16">
    <location>
        <begin position="207"/>
        <end position="253"/>
    </location>
</feature>
<dbReference type="InterPro" id="IPR008271">
    <property type="entry name" value="Ser/Thr_kinase_AS"/>
</dbReference>
<evidence type="ECO:0000256" key="15">
    <source>
        <dbReference type="PROSITE-ProRule" id="PRU10141"/>
    </source>
</evidence>
<dbReference type="InterPro" id="IPR051931">
    <property type="entry name" value="PAK3-like"/>
</dbReference>
<dbReference type="Pfam" id="PF00069">
    <property type="entry name" value="Pkinase"/>
    <property type="match status" value="1"/>
</dbReference>
<evidence type="ECO:0000256" key="4">
    <source>
        <dbReference type="ARBA" id="ARBA00012513"/>
    </source>
</evidence>
<feature type="compositionally biased region" description="Low complexity" evidence="16">
    <location>
        <begin position="102"/>
        <end position="118"/>
    </location>
</feature>
<evidence type="ECO:0000256" key="7">
    <source>
        <dbReference type="ARBA" id="ARBA00022527"/>
    </source>
</evidence>
<evidence type="ECO:0000259" key="17">
    <source>
        <dbReference type="PROSITE" id="PS50011"/>
    </source>
</evidence>
<evidence type="ECO:0000256" key="5">
    <source>
        <dbReference type="ARBA" id="ARBA00022490"/>
    </source>
</evidence>
<comment type="catalytic activity">
    <reaction evidence="14">
        <text>L-seryl-[protein] + ATP = O-phospho-L-seryl-[protein] + ADP + H(+)</text>
        <dbReference type="Rhea" id="RHEA:17989"/>
        <dbReference type="Rhea" id="RHEA-COMP:9863"/>
        <dbReference type="Rhea" id="RHEA-COMP:11604"/>
        <dbReference type="ChEBI" id="CHEBI:15378"/>
        <dbReference type="ChEBI" id="CHEBI:29999"/>
        <dbReference type="ChEBI" id="CHEBI:30616"/>
        <dbReference type="ChEBI" id="CHEBI:83421"/>
        <dbReference type="ChEBI" id="CHEBI:456216"/>
        <dbReference type="EC" id="2.7.11.1"/>
    </reaction>
</comment>
<evidence type="ECO:0000313" key="19">
    <source>
        <dbReference type="EMBL" id="KAK1634335.1"/>
    </source>
</evidence>
<evidence type="ECO:0000256" key="9">
    <source>
        <dbReference type="ARBA" id="ARBA00022741"/>
    </source>
</evidence>
<dbReference type="GO" id="GO:0019236">
    <property type="term" value="P:response to pheromone"/>
    <property type="evidence" value="ECO:0007669"/>
    <property type="project" value="UniProtKB-KW"/>
</dbReference>
<dbReference type="SMART" id="SM00285">
    <property type="entry name" value="PBD"/>
    <property type="match status" value="1"/>
</dbReference>
<keyword evidence="12" id="KW-0539">Nucleus</keyword>
<dbReference type="Gene3D" id="3.30.200.20">
    <property type="entry name" value="Phosphorylase Kinase, domain 1"/>
    <property type="match status" value="1"/>
</dbReference>
<sequence>MDSSQSTTISNGTSQRRRLTKKPPSSYQQHTRSSSGLDGGIDALSLQSKRSSTSLKRAPSAPPARTTPSNAPAAAYSSASASASASASGSAQSSGIPLPGLASSAASNSSSPRHLPSSQTHLPNPSPILPQGQFAAGAASAAPSPTAYHHPQLHVQAQTSSSSSSSSTFHASSAAAGASAAAAHGHAQTHTNAFSPHHHQLHFNHQNNFYQNNNTNNSPVGNGFAVGIAHSTDRPLDPAAPSPLSSQPHDEFIGAPFDGAAVLNRIEQTKSPVAGQPPHFNTPNYHRQNAPAPLIKSATDSRIKGPALRQSQSFTNDSSMMNEKSQGGRVTENSMISPKRYSDEAKEPRMGVLRKKSGFSGFMNSLVGTPKKPVISAPENPVHVTHVGYDSSTGQFTGLPKEWQRLINESGIPEKERRENPQTMVDIITFYKETTEKPAEDQVLEKFHDARAPDYRQYANANSPSGAMSPGMYPPTTYMGMSPMISPPASPRFPTVNHEGSFENPRQPPPVPGVSGGKGSGKDINLMPSRPAPKPPVSMPSSMRTAPSNYPGKDSGIGMSQPAEDLPPVAYQPPKESNVPMLPEEHRGEHRSRSRSNSRAGAPAAYVPPTPNPQTAQANVYQQQLMQQQQEQALAQAQAAMSGQISRAPSKRQPGQQPTPPQSQHQYAQGPTANGGPGQRQQVGVPGAPGSRPRHRPRQSTGIDVVAALKRICSDGDPREVYKNFNKIGQGASGGVYTGYERGTNRLVAIKQMNLEQQPKKDLIINEILVMKDSSHPNIVNFIDSFLCGGELWVVMEFMEGGSLTDVVTFNIMTEGQIASVCRETLKGLQHLHSKGVIHRDIKSDNILLSMEGNIKLTDFGFCATINEAQNKRTTMVGTPYWMAPEVVTRKEYGRKVDIWSLGIMAIEMIEGEPPYLTESPLRALWLIATNGTPHIKEESNLSAVFRDFLYFALKVDPEKRASAHDLLRHEFMKGCVDLSQLSPLVRAAREARLAEKARKGQ</sequence>
<dbReference type="PROSITE" id="PS50108">
    <property type="entry name" value="CRIB"/>
    <property type="match status" value="1"/>
</dbReference>
<feature type="compositionally biased region" description="Basic and acidic residues" evidence="16">
    <location>
        <begin position="340"/>
        <end position="349"/>
    </location>
</feature>
<evidence type="ECO:0000256" key="1">
    <source>
        <dbReference type="ARBA" id="ARBA00004123"/>
    </source>
</evidence>
<dbReference type="PROSITE" id="PS00108">
    <property type="entry name" value="PROTEIN_KINASE_ST"/>
    <property type="match status" value="1"/>
</dbReference>
<dbReference type="GeneID" id="85469744"/>
<feature type="binding site" evidence="15">
    <location>
        <position position="751"/>
    </location>
    <ligand>
        <name>ATP</name>
        <dbReference type="ChEBI" id="CHEBI:30616"/>
    </ligand>
</feature>
<evidence type="ECO:0000256" key="13">
    <source>
        <dbReference type="ARBA" id="ARBA00047899"/>
    </source>
</evidence>
<evidence type="ECO:0000256" key="8">
    <source>
        <dbReference type="ARBA" id="ARBA00022679"/>
    </source>
</evidence>
<dbReference type="PROSITE" id="PS50011">
    <property type="entry name" value="PROTEIN_KINASE_DOM"/>
    <property type="match status" value="1"/>
</dbReference>
<dbReference type="CDD" id="cd01093">
    <property type="entry name" value="CRIB_PAK_like"/>
    <property type="match status" value="1"/>
</dbReference>
<dbReference type="InterPro" id="IPR033923">
    <property type="entry name" value="PAK_BD"/>
</dbReference>
<feature type="compositionally biased region" description="Low complexity" evidence="16">
    <location>
        <begin position="57"/>
        <end position="94"/>
    </location>
</feature>
<feature type="region of interest" description="Disordered" evidence="16">
    <location>
        <begin position="1"/>
        <end position="147"/>
    </location>
</feature>
<dbReference type="EMBL" id="JAHMHQ010000015">
    <property type="protein sequence ID" value="KAK1634335.1"/>
    <property type="molecule type" value="Genomic_DNA"/>
</dbReference>
<keyword evidence="5" id="KW-0963">Cytoplasm</keyword>
<evidence type="ECO:0000256" key="3">
    <source>
        <dbReference type="ARBA" id="ARBA00008874"/>
    </source>
</evidence>
<dbReference type="GO" id="GO:0005524">
    <property type="term" value="F:ATP binding"/>
    <property type="evidence" value="ECO:0007669"/>
    <property type="project" value="UniProtKB-UniRule"/>
</dbReference>
<dbReference type="PANTHER" id="PTHR45832">
    <property type="entry name" value="SERINE/THREONINE-PROTEIN KINASE SAMKA-RELATED-RELATED"/>
    <property type="match status" value="1"/>
</dbReference>
<feature type="compositionally biased region" description="Polar residues" evidence="16">
    <location>
        <begin position="539"/>
        <end position="548"/>
    </location>
</feature>
<keyword evidence="6" id="KW-0589">Pheromone response</keyword>
<feature type="domain" description="CRIB" evidence="18">
    <location>
        <begin position="375"/>
        <end position="388"/>
    </location>
</feature>
<protein>
    <recommendedName>
        <fullName evidence="4">non-specific serine/threonine protein kinase</fullName>
        <ecNumber evidence="4">2.7.11.1</ecNumber>
    </recommendedName>
</protein>
<dbReference type="InterPro" id="IPR000719">
    <property type="entry name" value="Prot_kinase_dom"/>
</dbReference>
<feature type="compositionally biased region" description="Low complexity" evidence="16">
    <location>
        <begin position="207"/>
        <end position="217"/>
    </location>
</feature>
<evidence type="ECO:0000313" key="20">
    <source>
        <dbReference type="Proteomes" id="UP001243989"/>
    </source>
</evidence>
<keyword evidence="7" id="KW-0723">Serine/threonine-protein kinase</keyword>
<proteinExistence type="inferred from homology"/>
<feature type="region of interest" description="Disordered" evidence="16">
    <location>
        <begin position="489"/>
        <end position="619"/>
    </location>
</feature>
<dbReference type="CDD" id="cd06614">
    <property type="entry name" value="STKc_PAK"/>
    <property type="match status" value="1"/>
</dbReference>
<evidence type="ECO:0000256" key="14">
    <source>
        <dbReference type="ARBA" id="ARBA00048679"/>
    </source>
</evidence>
<keyword evidence="9 15" id="KW-0547">Nucleotide-binding</keyword>
<evidence type="ECO:0000256" key="6">
    <source>
        <dbReference type="ARBA" id="ARBA00022507"/>
    </source>
</evidence>
<organism evidence="19 20">
    <name type="scientific">Colletotrichum phormii</name>
    <dbReference type="NCBI Taxonomy" id="359342"/>
    <lineage>
        <taxon>Eukaryota</taxon>
        <taxon>Fungi</taxon>
        <taxon>Dikarya</taxon>
        <taxon>Ascomycota</taxon>
        <taxon>Pezizomycotina</taxon>
        <taxon>Sordariomycetes</taxon>
        <taxon>Hypocreomycetidae</taxon>
        <taxon>Glomerellales</taxon>
        <taxon>Glomerellaceae</taxon>
        <taxon>Colletotrichum</taxon>
        <taxon>Colletotrichum acutatum species complex</taxon>
    </lineage>
</organism>
<evidence type="ECO:0000256" key="12">
    <source>
        <dbReference type="ARBA" id="ARBA00023242"/>
    </source>
</evidence>
<dbReference type="FunFam" id="3.90.810.10:FF:000007">
    <property type="entry name" value="Non-specific serine/threonine protein kinase"/>
    <property type="match status" value="1"/>
</dbReference>
<dbReference type="GO" id="GO:0008349">
    <property type="term" value="F:MAP kinase kinase kinase kinase activity"/>
    <property type="evidence" value="ECO:0007669"/>
    <property type="project" value="UniProtKB-ARBA"/>
</dbReference>
<dbReference type="FunFam" id="3.30.200.20:FF:000385">
    <property type="entry name" value="Non-specific serine/threonine protein kinase"/>
    <property type="match status" value="1"/>
</dbReference>
<dbReference type="GO" id="GO:0005634">
    <property type="term" value="C:nucleus"/>
    <property type="evidence" value="ECO:0007669"/>
    <property type="project" value="UniProtKB-SubCell"/>
</dbReference>
<gene>
    <name evidence="19" type="ORF">BDP81DRAFT_324370</name>
</gene>
<feature type="compositionally biased region" description="Low complexity" evidence="16">
    <location>
        <begin position="679"/>
        <end position="690"/>
    </location>
</feature>
<evidence type="ECO:0000256" key="11">
    <source>
        <dbReference type="ARBA" id="ARBA00022840"/>
    </source>
</evidence>
<dbReference type="PANTHER" id="PTHR45832:SF22">
    <property type="entry name" value="SERINE_THREONINE-PROTEIN KINASE SAMKA-RELATED"/>
    <property type="match status" value="1"/>
</dbReference>
<dbReference type="AlphaFoldDB" id="A0AAI9ZMD8"/>
<feature type="compositionally biased region" description="Polar residues" evidence="16">
    <location>
        <begin position="309"/>
        <end position="325"/>
    </location>
</feature>